<evidence type="ECO:0000259" key="1">
    <source>
        <dbReference type="Pfam" id="PF13575"/>
    </source>
</evidence>
<name>A0A7Z0JAT8_9ACTN</name>
<proteinExistence type="predicted"/>
<dbReference type="Pfam" id="PF05147">
    <property type="entry name" value="LANC_like"/>
    <property type="match status" value="1"/>
</dbReference>
<sequence length="939" mass="103184">MAGRLDGEFLQGLVDECVDRKRDVFGGFYRSVLSDCARRMRAWDEEWFGEDERFVDLRGVAESVLRSVLDLCDAIGVRTLITVFRSQEYGSDRPPLDYHDFHDFVSRGEGRGELLGAFPELSRLFDLAAGGRLRLAEEILRAAWNDRRLLGKRFGTSGPIVSLELASGDSHRGGRTTSFVRWYDGTSVVYKPQRRSCHRLLDDVRALVDEDRTFFGPLCPESVTRAEHMWQRLVSHTDVDGERGAEIYFRRFGRAAALLSMLGASDLHHENVIATAEGPVVVDIETLVTLPHRASYTSDTALAADVEASVLNTMLFAVRSPGSNIDIDISAIGNVQQSASRRLSTFLVVDAGTDDIRFDEVPAGVEPGPNMATDGGERLDPRKWADDIVAGFQEACDLLSDRREEIKRVVRDSGGWSIRQILRPTFLYFRFLTASTHPAYLRDRRDREVLFDKLPQRHRGVSDSAGGTVCAEETQALLDLDIPFFEVGCDSRALLSNGGEEIPDAVLATPREAALARVDSFLSRPPARDSAYIRYALASSVDDLGEEGRPSGYVATAGHKSLSALNDRRRWHDDVRALVVGGPERPTWLMPTFDGVGFRLDSLNTLVYEEGGLLLYFAAAAAVEGEPVLGIGLGDAYTFGVRRGAAPSRPQSLSPFTGALSQRVTGLELERAGVGLSDPLPGPTIDPHGFPDVAELGASDFDYLNGFGGYLVYTAEYDDPDGPRVLGLEPERLLTRLVEVDGAPEEHSADVGLAHGRFGRITAMSAMVAGERDETGRARKHLERFAAAYLRHRWTDEALETPSHRSGWCKGYAGVAFAMTKLLRALGHPVTEVREAIAPEVEHVVTGELGRDLSLCHGVAGRIAVLCWLADRLDWPELRTEARKLNTRFLEEYADGGWSSGAGVAPELASFMLGVSGWHFTQMMIDDSTIELPACLGGR</sequence>
<dbReference type="GO" id="GO:0031179">
    <property type="term" value="P:peptide modification"/>
    <property type="evidence" value="ECO:0007669"/>
    <property type="project" value="InterPro"/>
</dbReference>
<protein>
    <submittedName>
        <fullName evidence="2">Type 2 lantibiotic biosynthesis protein LanM</fullName>
    </submittedName>
</protein>
<dbReference type="Pfam" id="PF13575">
    <property type="entry name" value="DUF4135"/>
    <property type="match status" value="1"/>
</dbReference>
<dbReference type="EMBL" id="JACCFS010000001">
    <property type="protein sequence ID" value="NYJ35613.1"/>
    <property type="molecule type" value="Genomic_DNA"/>
</dbReference>
<dbReference type="InterPro" id="IPR025410">
    <property type="entry name" value="Lant_dehyd"/>
</dbReference>
<dbReference type="AlphaFoldDB" id="A0A7Z0JAT8"/>
<evidence type="ECO:0000313" key="2">
    <source>
        <dbReference type="EMBL" id="NYJ35613.1"/>
    </source>
</evidence>
<dbReference type="RefSeq" id="WP_179824885.1">
    <property type="nucleotide sequence ID" value="NZ_JACCFS010000001.1"/>
</dbReference>
<keyword evidence="3" id="KW-1185">Reference proteome</keyword>
<reference evidence="2 3" key="1">
    <citation type="submission" date="2020-07" db="EMBL/GenBank/DDBJ databases">
        <title>Sequencing the genomes of 1000 actinobacteria strains.</title>
        <authorList>
            <person name="Klenk H.-P."/>
        </authorList>
    </citation>
    <scope>NUCLEOTIDE SEQUENCE [LARGE SCALE GENOMIC DNA]</scope>
    <source>
        <strain evidence="2 3">DSM 44442</strain>
    </source>
</reference>
<accession>A0A7Z0JAT8</accession>
<dbReference type="Proteomes" id="UP000572051">
    <property type="component" value="Unassembled WGS sequence"/>
</dbReference>
<dbReference type="SMART" id="SM01260">
    <property type="entry name" value="LANC_like"/>
    <property type="match status" value="1"/>
</dbReference>
<feature type="domain" description="Lantibiotic biosynthesis protein dehydration" evidence="1">
    <location>
        <begin position="118"/>
        <end position="487"/>
    </location>
</feature>
<dbReference type="InterPro" id="IPR007822">
    <property type="entry name" value="LANC-like"/>
</dbReference>
<dbReference type="SUPFAM" id="SSF158745">
    <property type="entry name" value="LanC-like"/>
    <property type="match status" value="1"/>
</dbReference>
<comment type="caution">
    <text evidence="2">The sequence shown here is derived from an EMBL/GenBank/DDBJ whole genome shotgun (WGS) entry which is preliminary data.</text>
</comment>
<organism evidence="2 3">
    <name type="scientific">Nocardiopsis aegyptia</name>
    <dbReference type="NCBI Taxonomy" id="220378"/>
    <lineage>
        <taxon>Bacteria</taxon>
        <taxon>Bacillati</taxon>
        <taxon>Actinomycetota</taxon>
        <taxon>Actinomycetes</taxon>
        <taxon>Streptosporangiales</taxon>
        <taxon>Nocardiopsidaceae</taxon>
        <taxon>Nocardiopsis</taxon>
    </lineage>
</organism>
<dbReference type="Gene3D" id="1.50.10.20">
    <property type="match status" value="1"/>
</dbReference>
<evidence type="ECO:0000313" key="3">
    <source>
        <dbReference type="Proteomes" id="UP000572051"/>
    </source>
</evidence>
<dbReference type="InterPro" id="IPR017146">
    <property type="entry name" value="Lanti_2_LanM"/>
</dbReference>
<dbReference type="NCBIfam" id="TIGR03897">
    <property type="entry name" value="lanti_2_LanM"/>
    <property type="match status" value="1"/>
</dbReference>
<gene>
    <name evidence="2" type="ORF">HNR10_003494</name>
</gene>